<reference evidence="2" key="1">
    <citation type="journal article" date="2023" name="Mol. Phylogenet. Evol.">
        <title>Genome-scale phylogeny and comparative genomics of the fungal order Sordariales.</title>
        <authorList>
            <person name="Hensen N."/>
            <person name="Bonometti L."/>
            <person name="Westerberg I."/>
            <person name="Brannstrom I.O."/>
            <person name="Guillou S."/>
            <person name="Cros-Aarteil S."/>
            <person name="Calhoun S."/>
            <person name="Haridas S."/>
            <person name="Kuo A."/>
            <person name="Mondo S."/>
            <person name="Pangilinan J."/>
            <person name="Riley R."/>
            <person name="LaButti K."/>
            <person name="Andreopoulos B."/>
            <person name="Lipzen A."/>
            <person name="Chen C."/>
            <person name="Yan M."/>
            <person name="Daum C."/>
            <person name="Ng V."/>
            <person name="Clum A."/>
            <person name="Steindorff A."/>
            <person name="Ohm R.A."/>
            <person name="Martin F."/>
            <person name="Silar P."/>
            <person name="Natvig D.O."/>
            <person name="Lalanne C."/>
            <person name="Gautier V."/>
            <person name="Ament-Velasquez S.L."/>
            <person name="Kruys A."/>
            <person name="Hutchinson M.I."/>
            <person name="Powell A.J."/>
            <person name="Barry K."/>
            <person name="Miller A.N."/>
            <person name="Grigoriev I.V."/>
            <person name="Debuchy R."/>
            <person name="Gladieux P."/>
            <person name="Hiltunen Thoren M."/>
            <person name="Johannesson H."/>
        </authorList>
    </citation>
    <scope>NUCLEOTIDE SEQUENCE</scope>
    <source>
        <strain evidence="2">CBS 232.78</strain>
    </source>
</reference>
<feature type="domain" description="Heterokaryon incompatibility" evidence="1">
    <location>
        <begin position="197"/>
        <end position="340"/>
    </location>
</feature>
<dbReference type="Pfam" id="PF06985">
    <property type="entry name" value="HET"/>
    <property type="match status" value="1"/>
</dbReference>
<dbReference type="PANTHER" id="PTHR33112">
    <property type="entry name" value="DOMAIN PROTEIN, PUTATIVE-RELATED"/>
    <property type="match status" value="1"/>
</dbReference>
<dbReference type="InterPro" id="IPR010730">
    <property type="entry name" value="HET"/>
</dbReference>
<protein>
    <submittedName>
        <fullName evidence="2">Heterokaryon incompatibility protein-domain-containing protein</fullName>
    </submittedName>
</protein>
<evidence type="ECO:0000259" key="1">
    <source>
        <dbReference type="Pfam" id="PF06985"/>
    </source>
</evidence>
<evidence type="ECO:0000313" key="2">
    <source>
        <dbReference type="EMBL" id="KAK3368296.1"/>
    </source>
</evidence>
<gene>
    <name evidence="2" type="ORF">B0H63DRAFT_488207</name>
</gene>
<dbReference type="EMBL" id="JAULSW010000010">
    <property type="protein sequence ID" value="KAK3368296.1"/>
    <property type="molecule type" value="Genomic_DNA"/>
</dbReference>
<organism evidence="2 3">
    <name type="scientific">Podospora didyma</name>
    <dbReference type="NCBI Taxonomy" id="330526"/>
    <lineage>
        <taxon>Eukaryota</taxon>
        <taxon>Fungi</taxon>
        <taxon>Dikarya</taxon>
        <taxon>Ascomycota</taxon>
        <taxon>Pezizomycotina</taxon>
        <taxon>Sordariomycetes</taxon>
        <taxon>Sordariomycetidae</taxon>
        <taxon>Sordariales</taxon>
        <taxon>Podosporaceae</taxon>
        <taxon>Podospora</taxon>
    </lineage>
</organism>
<proteinExistence type="predicted"/>
<reference evidence="2" key="2">
    <citation type="submission" date="2023-06" db="EMBL/GenBank/DDBJ databases">
        <authorList>
            <consortium name="Lawrence Berkeley National Laboratory"/>
            <person name="Haridas S."/>
            <person name="Hensen N."/>
            <person name="Bonometti L."/>
            <person name="Westerberg I."/>
            <person name="Brannstrom I.O."/>
            <person name="Guillou S."/>
            <person name="Cros-Aarteil S."/>
            <person name="Calhoun S."/>
            <person name="Kuo A."/>
            <person name="Mondo S."/>
            <person name="Pangilinan J."/>
            <person name="Riley R."/>
            <person name="LaButti K."/>
            <person name="Andreopoulos B."/>
            <person name="Lipzen A."/>
            <person name="Chen C."/>
            <person name="Yanf M."/>
            <person name="Daum C."/>
            <person name="Ng V."/>
            <person name="Clum A."/>
            <person name="Steindorff A."/>
            <person name="Ohm R."/>
            <person name="Martin F."/>
            <person name="Silar P."/>
            <person name="Natvig D."/>
            <person name="Lalanne C."/>
            <person name="Gautier V."/>
            <person name="Ament-velasquez S.L."/>
            <person name="Kruys A."/>
            <person name="Hutchinson M.I."/>
            <person name="Powell A.J."/>
            <person name="Barry K."/>
            <person name="Miller A.N."/>
            <person name="Grigoriev I.V."/>
            <person name="Debuchy R."/>
            <person name="Gladieux P."/>
            <person name="Thoren M.H."/>
            <person name="Johannesson H."/>
        </authorList>
    </citation>
    <scope>NUCLEOTIDE SEQUENCE</scope>
    <source>
        <strain evidence="2">CBS 232.78</strain>
    </source>
</reference>
<comment type="caution">
    <text evidence="2">The sequence shown here is derived from an EMBL/GenBank/DDBJ whole genome shotgun (WGS) entry which is preliminary data.</text>
</comment>
<evidence type="ECO:0000313" key="3">
    <source>
        <dbReference type="Proteomes" id="UP001285441"/>
    </source>
</evidence>
<name>A0AAE0K2R1_9PEZI</name>
<dbReference type="AlphaFoldDB" id="A0AAE0K2R1"/>
<sequence length="640" mass="72771">MEGNVDQLCFACQQIDLRALFRSGDFADHDDKLDSPTHTVETLRAQTHCPLCRLFLWVIDQTRDNDLTAVFSDLLPSDVVLLTPTSLPECPSQYGLRLEVWRDSEGVDWSRLSAPYMLLPVASGWVPSENIFPAMARQAGGTMFDWDYAKSWLEQCDNTHGYRCESLVREGGFVGIRFRVIDVDRECLILAPDNCSYTALSYVWGNVQQPLLKTTCLDGWHIPGAFRHIPLPRTIQDAMEVCRKLGLKYLWVDSLCIVQDLPDTVAGQVAHMDSIYSKAYLTIIAASGEDCQEGIPSVRARTPIQKSAWVSDLNIATVFLNGNRELINSKWNSRAWTLQEYVLSRRCMVLTERHVFFSCGEGLRQEDILGIRPEFARIDPSPAALPVIRRSLLSNKPDDIIMRDLYEQLTRAYALRFTTYQSDIINAFTGVTGALEPYLGRFLFGIPEDFFYFGLCWVFNASCRRRSLFPSWSWAGWDFTGNSASVNMFGYRYGLEDHHLGWVHTHNKYFNGGPASRVWRSGRFSMTINGAPNHHKALYGLLGQESRKEDLGLNDDQKAHLIAFVTYFALVDVARQPNLRPTVESSKHILFIIIVAAAPDVMILPVEKRGAVFERIGNPESMNEIEWFAMNPWVDWVYLV</sequence>
<dbReference type="PANTHER" id="PTHR33112:SF12">
    <property type="entry name" value="HETEROKARYON INCOMPATIBILITY DOMAIN-CONTAINING PROTEIN"/>
    <property type="match status" value="1"/>
</dbReference>
<dbReference type="Proteomes" id="UP001285441">
    <property type="component" value="Unassembled WGS sequence"/>
</dbReference>
<accession>A0AAE0K2R1</accession>
<keyword evidence="3" id="KW-1185">Reference proteome</keyword>